<dbReference type="GO" id="GO:0008999">
    <property type="term" value="F:protein-N-terminal-alanine acetyltransferase activity"/>
    <property type="evidence" value="ECO:0007669"/>
    <property type="project" value="UniProtKB-EC"/>
</dbReference>
<comment type="similarity">
    <text evidence="1">Belongs to the acetyltransferase family. RimI subfamily.</text>
</comment>
<gene>
    <name evidence="3" type="primary">rimI</name>
    <name evidence="3" type="ORF">MHA01_31460</name>
</gene>
<accession>A0A510YC65</accession>
<comment type="subcellular location">
    <subcellularLocation>
        <location evidence="1">Cytoplasm</location>
    </subcellularLocation>
</comment>
<name>A0A510YC65_MARHA</name>
<dbReference type="SUPFAM" id="SSF55729">
    <property type="entry name" value="Acyl-CoA N-acyltransferases (Nat)"/>
    <property type="match status" value="1"/>
</dbReference>
<keyword evidence="3" id="KW-0808">Transferase</keyword>
<organism evidence="3 4">
    <name type="scientific">Marinococcus halophilus</name>
    <dbReference type="NCBI Taxonomy" id="1371"/>
    <lineage>
        <taxon>Bacteria</taxon>
        <taxon>Bacillati</taxon>
        <taxon>Bacillota</taxon>
        <taxon>Bacilli</taxon>
        <taxon>Bacillales</taxon>
        <taxon>Bacillaceae</taxon>
        <taxon>Marinococcus</taxon>
    </lineage>
</organism>
<dbReference type="InterPro" id="IPR006464">
    <property type="entry name" value="AcTrfase_RimI/Ard1"/>
</dbReference>
<dbReference type="OrthoDB" id="9794566at2"/>
<dbReference type="PROSITE" id="PS51186">
    <property type="entry name" value="GNAT"/>
    <property type="match status" value="1"/>
</dbReference>
<dbReference type="Pfam" id="PF00583">
    <property type="entry name" value="Acetyltransf_1"/>
    <property type="match status" value="1"/>
</dbReference>
<dbReference type="InterPro" id="IPR000182">
    <property type="entry name" value="GNAT_dom"/>
</dbReference>
<dbReference type="Proteomes" id="UP000321051">
    <property type="component" value="Unassembled WGS sequence"/>
</dbReference>
<evidence type="ECO:0000259" key="2">
    <source>
        <dbReference type="PROSITE" id="PS51186"/>
    </source>
</evidence>
<keyword evidence="4" id="KW-1185">Reference proteome</keyword>
<comment type="catalytic activity">
    <reaction evidence="1">
        <text>N-terminal L-alanyl-[ribosomal protein bS18] + acetyl-CoA = N-terminal N(alpha)-acetyl-L-alanyl-[ribosomal protein bS18] + CoA + H(+)</text>
        <dbReference type="Rhea" id="RHEA:43756"/>
        <dbReference type="Rhea" id="RHEA-COMP:10676"/>
        <dbReference type="Rhea" id="RHEA-COMP:10677"/>
        <dbReference type="ChEBI" id="CHEBI:15378"/>
        <dbReference type="ChEBI" id="CHEBI:57287"/>
        <dbReference type="ChEBI" id="CHEBI:57288"/>
        <dbReference type="ChEBI" id="CHEBI:64718"/>
        <dbReference type="ChEBI" id="CHEBI:83683"/>
        <dbReference type="EC" id="2.3.1.266"/>
    </reaction>
</comment>
<evidence type="ECO:0000313" key="3">
    <source>
        <dbReference type="EMBL" id="GEK60241.1"/>
    </source>
</evidence>
<evidence type="ECO:0000313" key="4">
    <source>
        <dbReference type="Proteomes" id="UP000321051"/>
    </source>
</evidence>
<reference evidence="3 4" key="1">
    <citation type="submission" date="2019-07" db="EMBL/GenBank/DDBJ databases">
        <title>Whole genome shotgun sequence of Marinococcus halophilus NBRC 102359.</title>
        <authorList>
            <person name="Hosoyama A."/>
            <person name="Uohara A."/>
            <person name="Ohji S."/>
            <person name="Ichikawa N."/>
        </authorList>
    </citation>
    <scope>NUCLEOTIDE SEQUENCE [LARGE SCALE GENOMIC DNA]</scope>
    <source>
        <strain evidence="3 4">NBRC 102359</strain>
    </source>
</reference>
<comment type="caution">
    <text evidence="3">The sequence shown here is derived from an EMBL/GenBank/DDBJ whole genome shotgun (WGS) entry which is preliminary data.</text>
</comment>
<dbReference type="NCBIfam" id="TIGR01575">
    <property type="entry name" value="rimI"/>
    <property type="match status" value="1"/>
</dbReference>
<keyword evidence="1" id="KW-0963">Cytoplasm</keyword>
<dbReference type="PANTHER" id="PTHR43617:SF20">
    <property type="entry name" value="N-ALPHA-ACETYLTRANSFERASE RIMI"/>
    <property type="match status" value="1"/>
</dbReference>
<dbReference type="STRING" id="1371.GCA_900166605_00736"/>
<dbReference type="RefSeq" id="WP_094909126.1">
    <property type="nucleotide sequence ID" value="NZ_BJUN01000037.1"/>
</dbReference>
<evidence type="ECO:0000256" key="1">
    <source>
        <dbReference type="RuleBase" id="RU363094"/>
    </source>
</evidence>
<protein>
    <recommendedName>
        <fullName evidence="1">[Ribosomal protein bS18]-alanine N-acetyltransferase</fullName>
        <ecNumber evidence="1">2.3.1.266</ecNumber>
    </recommendedName>
</protein>
<dbReference type="EC" id="2.3.1.266" evidence="1"/>
<sequence length="151" mass="17588">MKAEIMIRLMSTDDIDNVMEVEHNAFSMPWSRRAFENEMYNNQFAHYLVAEVDGKIVGYCGVWIVIDEAHVTNIAVHSRYRGRKIGQELLANLMELAYTYGARTMTLEVRETNETARNLYDKFGFVPGGVRKNYYMDNNENAIVMWVNMNE</sequence>
<dbReference type="AlphaFoldDB" id="A0A510YC65"/>
<dbReference type="EMBL" id="BJUN01000037">
    <property type="protein sequence ID" value="GEK60241.1"/>
    <property type="molecule type" value="Genomic_DNA"/>
</dbReference>
<dbReference type="CDD" id="cd04301">
    <property type="entry name" value="NAT_SF"/>
    <property type="match status" value="1"/>
</dbReference>
<proteinExistence type="inferred from homology"/>
<feature type="domain" description="N-acetyltransferase" evidence="2">
    <location>
        <begin position="5"/>
        <end position="150"/>
    </location>
</feature>
<dbReference type="InterPro" id="IPR016181">
    <property type="entry name" value="Acyl_CoA_acyltransferase"/>
</dbReference>
<comment type="function">
    <text evidence="1">Acetylates the N-terminal alanine of ribosomal protein bS18.</text>
</comment>
<dbReference type="InterPro" id="IPR050276">
    <property type="entry name" value="MshD_Acetyltransferase"/>
</dbReference>
<dbReference type="Gene3D" id="3.40.630.30">
    <property type="match status" value="1"/>
</dbReference>
<dbReference type="GO" id="GO:0005737">
    <property type="term" value="C:cytoplasm"/>
    <property type="evidence" value="ECO:0007669"/>
    <property type="project" value="UniProtKB-SubCell"/>
</dbReference>
<dbReference type="PANTHER" id="PTHR43617">
    <property type="entry name" value="L-AMINO ACID N-ACETYLTRANSFERASE"/>
    <property type="match status" value="1"/>
</dbReference>